<proteinExistence type="predicted"/>
<name>A0ABV5FU90_9MICC</name>
<gene>
    <name evidence="2" type="ORF">ACFFX0_03100</name>
</gene>
<organism evidence="2 3">
    <name type="scientific">Citricoccus parietis</name>
    <dbReference type="NCBI Taxonomy" id="592307"/>
    <lineage>
        <taxon>Bacteria</taxon>
        <taxon>Bacillati</taxon>
        <taxon>Actinomycetota</taxon>
        <taxon>Actinomycetes</taxon>
        <taxon>Micrococcales</taxon>
        <taxon>Micrococcaceae</taxon>
        <taxon>Citricoccus</taxon>
    </lineage>
</organism>
<dbReference type="EMBL" id="JBHMFI010000001">
    <property type="protein sequence ID" value="MFB9070230.1"/>
    <property type="molecule type" value="Genomic_DNA"/>
</dbReference>
<evidence type="ECO:0000256" key="1">
    <source>
        <dbReference type="SAM" id="MobiDB-lite"/>
    </source>
</evidence>
<evidence type="ECO:0000313" key="3">
    <source>
        <dbReference type="Proteomes" id="UP001589575"/>
    </source>
</evidence>
<dbReference type="Proteomes" id="UP001589575">
    <property type="component" value="Unassembled WGS sequence"/>
</dbReference>
<feature type="compositionally biased region" description="Low complexity" evidence="1">
    <location>
        <begin position="360"/>
        <end position="381"/>
    </location>
</feature>
<accession>A0ABV5FU90</accession>
<sequence>MFEPAVWCTYIAWRSVDGVPQSLTLLSSAPHCARVMIFGLTASAEALAVAVAWAVPVISPCCSWTAGLKAASPPVPREAAGTASAPWLEAADSWLARPACCSISARSSEAEEAASSLPSVSAVPGSMSSSSRPAGTSPSAVVTRAWMASPPLEINGSVPTRSAWGASSPSWISMLFQSVHSPASRTRRDTSVTWSASAMSHVTPATMKSMVSTGWVRAAMCSTSTSCVDEMAPLKTESVSSSASGAAGASTAASALARRSRITTSEGWDSLPADVGAVPDTGVDRAESVEDISETSGSVASDSAAAASLASGVEDADGSARSGASVTEGASVLSGAWVPSVVSVPSGVSVLSGLGVSGASATSGAGVDSGVSATSGSASGSMPPRAMDCSPAPLISEATSPDSTAGSTAFSLVAVVTAGAAVVSGTTGMAVAGRTVVAVSVRARAVAAPAFRTGWSVRDISVFPSSGAERWTWTWDSPQRHR</sequence>
<keyword evidence="3" id="KW-1185">Reference proteome</keyword>
<reference evidence="2 3" key="1">
    <citation type="submission" date="2024-09" db="EMBL/GenBank/DDBJ databases">
        <authorList>
            <person name="Sun Q."/>
            <person name="Mori K."/>
        </authorList>
    </citation>
    <scope>NUCLEOTIDE SEQUENCE [LARGE SCALE GENOMIC DNA]</scope>
    <source>
        <strain evidence="2 3">CCM 7609</strain>
    </source>
</reference>
<protein>
    <submittedName>
        <fullName evidence="2">Uncharacterized protein</fullName>
    </submittedName>
</protein>
<feature type="region of interest" description="Disordered" evidence="1">
    <location>
        <begin position="267"/>
        <end position="301"/>
    </location>
</feature>
<evidence type="ECO:0000313" key="2">
    <source>
        <dbReference type="EMBL" id="MFB9070230.1"/>
    </source>
</evidence>
<feature type="region of interest" description="Disordered" evidence="1">
    <location>
        <begin position="360"/>
        <end position="400"/>
    </location>
</feature>
<comment type="caution">
    <text evidence="2">The sequence shown here is derived from an EMBL/GenBank/DDBJ whole genome shotgun (WGS) entry which is preliminary data.</text>
</comment>